<dbReference type="EMBL" id="SDIL01000074">
    <property type="protein sequence ID" value="RXK37221.1"/>
    <property type="molecule type" value="Genomic_DNA"/>
</dbReference>
<evidence type="ECO:0000313" key="2">
    <source>
        <dbReference type="EMBL" id="RXK37221.1"/>
    </source>
</evidence>
<dbReference type="VEuPathDB" id="FungiDB:TREMEDRAFT_74426"/>
<name>A0A4Q1BHW3_TREME</name>
<evidence type="ECO:0008006" key="4">
    <source>
        <dbReference type="Google" id="ProtNLM"/>
    </source>
</evidence>
<dbReference type="InParanoid" id="A0A4Q1BHW3"/>
<dbReference type="Proteomes" id="UP000289152">
    <property type="component" value="Unassembled WGS sequence"/>
</dbReference>
<feature type="region of interest" description="Disordered" evidence="1">
    <location>
        <begin position="531"/>
        <end position="557"/>
    </location>
</feature>
<dbReference type="AlphaFoldDB" id="A0A4Q1BHW3"/>
<sequence>MAADFGLGGGDGVPTDIAILHHSTYMAYAQELPTRGLGSNVQLSAEHSRYWQSHAESFCGTSFERLLLCDGSRVDPPPIRAIVEEETELRVSSTVFEATVEAVRTDTVVIDDGCQAIIADHDMRQRLGGGTVDEVQRVLTQVWCQMACYQVRLAIITSHECTLLFYIDNGQVEVSDVMHRQGATIEKPCRSVVPLFVAVTLMDESALLLPEGYSFKKTAVTPSTPGPSLDGLWQALPADQGQSQLSPWWERCDYRRYEGNVALDYDLTFSTISNVGPARTSIGKRHLEDHDSLYQLGPPSLHIILSDEYTFKRVQQQDVEHSLVKTRKWPSLLHGPVASWRLPDTGLPILNLPSNFPMFGRPENTVDRSSTGGSIEENSTHVGAIFRPQVILVEMLLSFGAIWDVFRLSPIPNNTSSPFPLIGKIINVECFREVVPDVFFGHWSREGISRSTLRQNIKNELQILAQLSTLSPTLTPKVLGLWGGIQRGKEVWVMIMEDAGEEVMLDNEKDREAIISMYTRLHQHGILHGDPEIRHWRRPSSPSESSAPPDPSKIRMIDFDRTISKSSLTNEEWIEKTQEEMNKVHKILEFDRYDRLKEKHRDGPIPLETLPPLPVTESSSSNQSSQHSINSQDVSDTNLQSRLDISTCSQDQVSSP</sequence>
<keyword evidence="3" id="KW-1185">Reference proteome</keyword>
<evidence type="ECO:0000256" key="1">
    <source>
        <dbReference type="SAM" id="MobiDB-lite"/>
    </source>
</evidence>
<organism evidence="2 3">
    <name type="scientific">Tremella mesenterica</name>
    <name type="common">Jelly fungus</name>
    <dbReference type="NCBI Taxonomy" id="5217"/>
    <lineage>
        <taxon>Eukaryota</taxon>
        <taxon>Fungi</taxon>
        <taxon>Dikarya</taxon>
        <taxon>Basidiomycota</taxon>
        <taxon>Agaricomycotina</taxon>
        <taxon>Tremellomycetes</taxon>
        <taxon>Tremellales</taxon>
        <taxon>Tremellaceae</taxon>
        <taxon>Tremella</taxon>
    </lineage>
</organism>
<feature type="compositionally biased region" description="Low complexity" evidence="1">
    <location>
        <begin position="618"/>
        <end position="632"/>
    </location>
</feature>
<feature type="region of interest" description="Disordered" evidence="1">
    <location>
        <begin position="602"/>
        <end position="656"/>
    </location>
</feature>
<dbReference type="OrthoDB" id="2571614at2759"/>
<gene>
    <name evidence="2" type="ORF">M231_05511</name>
</gene>
<reference evidence="2 3" key="1">
    <citation type="submission" date="2016-06" db="EMBL/GenBank/DDBJ databases">
        <title>Evolution of pathogenesis and genome organization in the Tremellales.</title>
        <authorList>
            <person name="Cuomo C."/>
            <person name="Litvintseva A."/>
            <person name="Heitman J."/>
            <person name="Chen Y."/>
            <person name="Sun S."/>
            <person name="Springer D."/>
            <person name="Dromer F."/>
            <person name="Young S."/>
            <person name="Zeng Q."/>
            <person name="Chapman S."/>
            <person name="Gujja S."/>
            <person name="Saif S."/>
            <person name="Birren B."/>
        </authorList>
    </citation>
    <scope>NUCLEOTIDE SEQUENCE [LARGE SCALE GENOMIC DNA]</scope>
    <source>
        <strain evidence="2 3">ATCC 28783</strain>
    </source>
</reference>
<evidence type="ECO:0000313" key="3">
    <source>
        <dbReference type="Proteomes" id="UP000289152"/>
    </source>
</evidence>
<accession>A0A4Q1BHW3</accession>
<comment type="caution">
    <text evidence="2">The sequence shown here is derived from an EMBL/GenBank/DDBJ whole genome shotgun (WGS) entry which is preliminary data.</text>
</comment>
<protein>
    <recommendedName>
        <fullName evidence="4">Protein kinase domain-containing protein</fullName>
    </recommendedName>
</protein>
<proteinExistence type="predicted"/>
<feature type="compositionally biased region" description="Polar residues" evidence="1">
    <location>
        <begin position="633"/>
        <end position="656"/>
    </location>
</feature>